<name>A0A1H2JSV3_9ACTN</name>
<accession>A0A1H2JSV3</accession>
<dbReference type="PANTHER" id="PTHR39465">
    <property type="entry name" value="DNA LIGASE D, 3'-PHOSPHOESTERASE DOMAIN"/>
    <property type="match status" value="1"/>
</dbReference>
<feature type="domain" description="DNA ligase D 3'-phosphoesterase" evidence="2">
    <location>
        <begin position="12"/>
        <end position="103"/>
    </location>
</feature>
<evidence type="ECO:0000313" key="3">
    <source>
        <dbReference type="EMBL" id="SDU59609.1"/>
    </source>
</evidence>
<evidence type="ECO:0000259" key="2">
    <source>
        <dbReference type="Pfam" id="PF13298"/>
    </source>
</evidence>
<gene>
    <name evidence="3" type="ORF">SAMN04488563_3049</name>
</gene>
<sequence length="144" mass="16795">MGDEARPAFVLHEHRRPRHHYDLRLEEDGVLRSWAVPRGLPQAPGENRLAVEVPDHDLDHLAYEDEDKSVADTGWWEEHDRTERRMIFTLHGRDAAARYALIRTGEGWLLRRTLDQPDLSRTADRLRPTDEEPGRPAPERRAEP</sequence>
<protein>
    <submittedName>
        <fullName evidence="3">DNA ligase D, 3'-phosphoesterase domain-containing protein</fullName>
    </submittedName>
</protein>
<dbReference type="InterPro" id="IPR014144">
    <property type="entry name" value="LigD_PE_domain"/>
</dbReference>
<feature type="region of interest" description="Disordered" evidence="1">
    <location>
        <begin position="119"/>
        <end position="144"/>
    </location>
</feature>
<proteinExistence type="predicted"/>
<dbReference type="OrthoDB" id="9802472at2"/>
<evidence type="ECO:0000313" key="4">
    <source>
        <dbReference type="Proteomes" id="UP000182977"/>
    </source>
</evidence>
<feature type="compositionally biased region" description="Basic and acidic residues" evidence="1">
    <location>
        <begin position="121"/>
        <end position="144"/>
    </location>
</feature>
<dbReference type="Proteomes" id="UP000182977">
    <property type="component" value="Chromosome I"/>
</dbReference>
<dbReference type="AlphaFoldDB" id="A0A1H2JSV3"/>
<dbReference type="STRING" id="419479.SAMN04488563_3049"/>
<evidence type="ECO:0000256" key="1">
    <source>
        <dbReference type="SAM" id="MobiDB-lite"/>
    </source>
</evidence>
<dbReference type="EMBL" id="LT629791">
    <property type="protein sequence ID" value="SDU59609.1"/>
    <property type="molecule type" value="Genomic_DNA"/>
</dbReference>
<organism evidence="3 4">
    <name type="scientific">Jiangella alkaliphila</name>
    <dbReference type="NCBI Taxonomy" id="419479"/>
    <lineage>
        <taxon>Bacteria</taxon>
        <taxon>Bacillati</taxon>
        <taxon>Actinomycetota</taxon>
        <taxon>Actinomycetes</taxon>
        <taxon>Jiangellales</taxon>
        <taxon>Jiangellaceae</taxon>
        <taxon>Jiangella</taxon>
    </lineage>
</organism>
<keyword evidence="4" id="KW-1185">Reference proteome</keyword>
<reference evidence="4" key="1">
    <citation type="submission" date="2016-10" db="EMBL/GenBank/DDBJ databases">
        <authorList>
            <person name="Varghese N."/>
            <person name="Submissions S."/>
        </authorList>
    </citation>
    <scope>NUCLEOTIDE SEQUENCE [LARGE SCALE GENOMIC DNA]</scope>
    <source>
        <strain evidence="4">DSM 45079</strain>
    </source>
</reference>
<dbReference type="PANTHER" id="PTHR39465:SF1">
    <property type="entry name" value="DNA LIGASE D 3'-PHOSPHOESTERASE DOMAIN-CONTAINING PROTEIN"/>
    <property type="match status" value="1"/>
</dbReference>
<keyword evidence="3" id="KW-0436">Ligase</keyword>
<dbReference type="GO" id="GO:0016874">
    <property type="term" value="F:ligase activity"/>
    <property type="evidence" value="ECO:0007669"/>
    <property type="project" value="UniProtKB-KW"/>
</dbReference>
<dbReference type="Pfam" id="PF13298">
    <property type="entry name" value="LigD_N"/>
    <property type="match status" value="1"/>
</dbReference>